<dbReference type="Proteomes" id="UP000190744">
    <property type="component" value="Unassembled WGS sequence"/>
</dbReference>
<evidence type="ECO:0000313" key="1">
    <source>
        <dbReference type="EMBL" id="OOQ82113.1"/>
    </source>
</evidence>
<comment type="caution">
    <text evidence="1">The sequence shown here is derived from an EMBL/GenBank/DDBJ whole genome shotgun (WGS) entry which is preliminary data.</text>
</comment>
<dbReference type="EMBL" id="LJBN01000227">
    <property type="protein sequence ID" value="OOQ82113.1"/>
    <property type="molecule type" value="Genomic_DNA"/>
</dbReference>
<evidence type="ECO:0008006" key="3">
    <source>
        <dbReference type="Google" id="ProtNLM"/>
    </source>
</evidence>
<accession>A0A1S9R9C0</accession>
<name>A0A1S9R9C0_PENBI</name>
<gene>
    <name evidence="1" type="ORF">PEBR_41645</name>
</gene>
<dbReference type="AlphaFoldDB" id="A0A1S9R9C0"/>
<proteinExistence type="predicted"/>
<reference evidence="2" key="1">
    <citation type="submission" date="2015-09" db="EMBL/GenBank/DDBJ databases">
        <authorList>
            <person name="Fill T.P."/>
            <person name="Baretta J.F."/>
            <person name="de Almeida L.G."/>
            <person name="Rocha M."/>
            <person name="de Souza D.H."/>
            <person name="Malavazi I."/>
            <person name="Cerdeira L.T."/>
            <person name="Hong H."/>
            <person name="Samborskyy M."/>
            <person name="de Vasconcelos A.T."/>
            <person name="Leadlay P."/>
            <person name="Rodrigues-Filho E."/>
        </authorList>
    </citation>
    <scope>NUCLEOTIDE SEQUENCE [LARGE SCALE GENOMIC DNA]</scope>
    <source>
        <strain evidence="2">LaBioMMi 136</strain>
    </source>
</reference>
<evidence type="ECO:0000313" key="2">
    <source>
        <dbReference type="Proteomes" id="UP000190744"/>
    </source>
</evidence>
<protein>
    <recommendedName>
        <fullName evidence="3">F-box domain protein</fullName>
    </recommendedName>
</protein>
<sequence>MLRSFSDCHASELSESNFGRSACEKVDRAAHRTIFVSDDQHNLEYTFQLLMDIVRRPCLGHFVKRIEYVCWPADGDDYPELPYQRNLTAGDMRLLRRAVQNAGFQGDKEERIINMLMQTKLNHDLGYVTPEGCRVWKFGITPAYITQAVVAIIMSMSPNLETMAMTQPFLYYIELEEGEEWAKELPLVELFRQANSRPEETRFLQKLRDVYLINRGDRISSDGRYYVQSDLIACLELFNKLPSIESFGIDAFEPDENNGKQTWEHASSNISNIKINHSSLDSSYLLCVMASCKTLTELQYTTGGRASLDGGYPMFNPKAFIKGLAAHKKTLTVLDIDTEQFTSSYPGEAKSQYSFPRNWDKYGGPGEFEFDLYEPDDLDEGDPELKMHRYLASIWDRDASLKDFVALKELSIGIGLLLYFAQGVEIDDAKRASVRLVDSLPDSLEYLSIRGYEKGANEVHDKEVAALMVQFDSGSLKLKEIKGVDEIIPNGCHVENPDQDDHLLWSLEEVGYSDY</sequence>
<organism evidence="1 2">
    <name type="scientific">Penicillium brasilianum</name>
    <dbReference type="NCBI Taxonomy" id="104259"/>
    <lineage>
        <taxon>Eukaryota</taxon>
        <taxon>Fungi</taxon>
        <taxon>Dikarya</taxon>
        <taxon>Ascomycota</taxon>
        <taxon>Pezizomycotina</taxon>
        <taxon>Eurotiomycetes</taxon>
        <taxon>Eurotiomycetidae</taxon>
        <taxon>Eurotiales</taxon>
        <taxon>Aspergillaceae</taxon>
        <taxon>Penicillium</taxon>
    </lineage>
</organism>